<organism evidence="3 4">
    <name type="scientific">Sulfobacillus acidophilus (strain ATCC 700253 / DSM 10332 / NAL)</name>
    <dbReference type="NCBI Taxonomy" id="679936"/>
    <lineage>
        <taxon>Bacteria</taxon>
        <taxon>Bacillati</taxon>
        <taxon>Bacillota</taxon>
        <taxon>Clostridia</taxon>
        <taxon>Eubacteriales</taxon>
        <taxon>Clostridiales Family XVII. Incertae Sedis</taxon>
        <taxon>Sulfobacillus</taxon>
    </lineage>
</organism>
<feature type="signal peptide" evidence="1">
    <location>
        <begin position="1"/>
        <end position="25"/>
    </location>
</feature>
<dbReference type="Gene3D" id="2.40.128.630">
    <property type="match status" value="1"/>
</dbReference>
<evidence type="ECO:0000259" key="2">
    <source>
        <dbReference type="Pfam" id="PF13360"/>
    </source>
</evidence>
<dbReference type="InterPro" id="IPR002372">
    <property type="entry name" value="PQQ_rpt_dom"/>
</dbReference>
<dbReference type="SUPFAM" id="SSF50998">
    <property type="entry name" value="Quinoprotein alcohol dehydrogenase-like"/>
    <property type="match status" value="2"/>
</dbReference>
<dbReference type="SMART" id="SM00564">
    <property type="entry name" value="PQQ"/>
    <property type="match status" value="7"/>
</dbReference>
<dbReference type="Proteomes" id="UP000005439">
    <property type="component" value="Chromosome"/>
</dbReference>
<name>G8TY05_SULAD</name>
<sequence>MRRTMLASAGILGMVSLMAVTGVSAMSPQPTDPSVAMMAQMAERNFPSGTQAVVLVAGNAPPADWMAASALAAHLNGPVLATPNPAQLGPTVNEALSQMAIPAVSQTTQPFQPPAGKPAVYAIGLTSIAVATLQAEGYTVTALNNLAPNALLKAVNQWVAPPVPSQMAGFPSSWTSYAGGPTHNAVFPAPPGAPLWETAGVHWQTPEMAAVPFSANYPDLLNLGERSAPVKMTQDLGNAVGVTAVNGIIYAESDDYHLYAMDARTGQVLWTAGPTVNALMGNPLVADGLVFVSAGDTGFPFSQLLKYDLSGGTAPLVRGLGYAALYAFNAQTGRLVWRQDFHGNAMATPIVVGNTVYQPTGGGNLWAMSATTGHVLWKTNLGGFDSMSSPNYWYNPETHAGEVIVGTSDANHVVAVNAATGQIIWTQPTNLAIFNTGMGDNSPTVDPQNGIVIQDSVVDFNHANGTCNLAVYAMNAATGQMLWSTDLGRGAAPPAYKAGVAMVANGVVYVGSPVTSTFYALNESTGQVLWSFAIPKAGPAGAGRGNAVLADGVLWLAAGPSIYALNPATGQEISQYTPGGRFGIVNPVIVGHTMYLDNSYDWVQAIPLTLIDPHLG</sequence>
<dbReference type="InterPro" id="IPR018391">
    <property type="entry name" value="PQQ_b-propeller_rpt"/>
</dbReference>
<dbReference type="Gene3D" id="2.40.10.480">
    <property type="match status" value="3"/>
</dbReference>
<evidence type="ECO:0000313" key="3">
    <source>
        <dbReference type="EMBL" id="AEW06211.1"/>
    </source>
</evidence>
<reference evidence="4" key="1">
    <citation type="submission" date="2011-12" db="EMBL/GenBank/DDBJ databases">
        <title>The complete genome of chromosome of Sulfobacillus acidophilus DSM 10332.</title>
        <authorList>
            <person name="Lucas S."/>
            <person name="Han J."/>
            <person name="Lapidus A."/>
            <person name="Bruce D."/>
            <person name="Goodwin L."/>
            <person name="Pitluck S."/>
            <person name="Peters L."/>
            <person name="Kyrpides N."/>
            <person name="Mavromatis K."/>
            <person name="Ivanova N."/>
            <person name="Mikhailova N."/>
            <person name="Chertkov O."/>
            <person name="Saunders E."/>
            <person name="Detter J.C."/>
            <person name="Tapia R."/>
            <person name="Han C."/>
            <person name="Land M."/>
            <person name="Hauser L."/>
            <person name="Markowitz V."/>
            <person name="Cheng J.-F."/>
            <person name="Hugenholtz P."/>
            <person name="Woyke T."/>
            <person name="Wu D."/>
            <person name="Pukall R."/>
            <person name="Gehrich-Schroeter G."/>
            <person name="Schneider S."/>
            <person name="Klenk H.-P."/>
            <person name="Eisen J.A."/>
        </authorList>
    </citation>
    <scope>NUCLEOTIDE SEQUENCE [LARGE SCALE GENOMIC DNA]</scope>
    <source>
        <strain evidence="4">ATCC 700253 / DSM 10332 / NAL</strain>
    </source>
</reference>
<gene>
    <name evidence="3" type="ordered locus">Sulac_2750</name>
</gene>
<dbReference type="Pfam" id="PF13360">
    <property type="entry name" value="PQQ_2"/>
    <property type="match status" value="3"/>
</dbReference>
<feature type="chain" id="PRO_5003518085" evidence="1">
    <location>
        <begin position="26"/>
        <end position="616"/>
    </location>
</feature>
<evidence type="ECO:0000256" key="1">
    <source>
        <dbReference type="SAM" id="SignalP"/>
    </source>
</evidence>
<feature type="domain" description="Pyrrolo-quinoline quinone repeat" evidence="2">
    <location>
        <begin position="226"/>
        <end position="303"/>
    </location>
</feature>
<keyword evidence="1" id="KW-0732">Signal</keyword>
<protein>
    <submittedName>
        <fullName evidence="3">Pyrrolo-quinoline quinone repeat-containing protein</fullName>
    </submittedName>
</protein>
<dbReference type="AlphaFoldDB" id="G8TY05"/>
<dbReference type="InterPro" id="IPR011047">
    <property type="entry name" value="Quinoprotein_ADH-like_sf"/>
</dbReference>
<feature type="domain" description="Pyrrolo-quinoline quinone repeat" evidence="2">
    <location>
        <begin position="471"/>
        <end position="571"/>
    </location>
</feature>
<dbReference type="KEGG" id="sap:Sulac_2750"/>
<accession>G8TY05</accession>
<proteinExistence type="predicted"/>
<evidence type="ECO:0000313" key="4">
    <source>
        <dbReference type="Proteomes" id="UP000005439"/>
    </source>
</evidence>
<dbReference type="EMBL" id="CP003179">
    <property type="protein sequence ID" value="AEW06211.1"/>
    <property type="molecule type" value="Genomic_DNA"/>
</dbReference>
<dbReference type="PANTHER" id="PTHR34512:SF30">
    <property type="entry name" value="OUTER MEMBRANE PROTEIN ASSEMBLY FACTOR BAMB"/>
    <property type="match status" value="1"/>
</dbReference>
<dbReference type="STRING" id="679936.Sulac_2750"/>
<dbReference type="HOGENOM" id="CLU_030956_0_0_9"/>
<keyword evidence="4" id="KW-1185">Reference proteome</keyword>
<dbReference type="PANTHER" id="PTHR34512">
    <property type="entry name" value="CELL SURFACE PROTEIN"/>
    <property type="match status" value="1"/>
</dbReference>
<reference evidence="3 4" key="2">
    <citation type="journal article" date="2012" name="Stand. Genomic Sci.">
        <title>Complete genome sequence of the moderately thermophilic mineral-sulfide-oxidizing firmicute Sulfobacillus acidophilus type strain (NAL(T)).</title>
        <authorList>
            <person name="Anderson I."/>
            <person name="Chertkov O."/>
            <person name="Chen A."/>
            <person name="Saunders E."/>
            <person name="Lapidus A."/>
            <person name="Nolan M."/>
            <person name="Lucas S."/>
            <person name="Hammon N."/>
            <person name="Deshpande S."/>
            <person name="Cheng J.F."/>
            <person name="Han C."/>
            <person name="Tapia R."/>
            <person name="Goodwin L.A."/>
            <person name="Pitluck S."/>
            <person name="Liolios K."/>
            <person name="Pagani I."/>
            <person name="Ivanova N."/>
            <person name="Mikhailova N."/>
            <person name="Pati A."/>
            <person name="Palaniappan K."/>
            <person name="Land M."/>
            <person name="Pan C."/>
            <person name="Rohde M."/>
            <person name="Pukall R."/>
            <person name="Goker M."/>
            <person name="Detter J.C."/>
            <person name="Woyke T."/>
            <person name="Bristow J."/>
            <person name="Eisen J.A."/>
            <person name="Markowitz V."/>
            <person name="Hugenholtz P."/>
            <person name="Kyrpides N.C."/>
            <person name="Klenk H.P."/>
            <person name="Mavromatis K."/>
        </authorList>
    </citation>
    <scope>NUCLEOTIDE SEQUENCE [LARGE SCALE GENOMIC DNA]</scope>
    <source>
        <strain evidence="4">ATCC 700253 / DSM 10332 / NAL</strain>
    </source>
</reference>
<dbReference type="PATRIC" id="fig|679936.5.peg.2844"/>
<feature type="domain" description="Pyrrolo-quinoline quinone repeat" evidence="2">
    <location>
        <begin position="321"/>
        <end position="430"/>
    </location>
</feature>